<dbReference type="Pfam" id="PF07693">
    <property type="entry name" value="KAP_NTPase"/>
    <property type="match status" value="1"/>
</dbReference>
<accession>A0ABX0A3P1</accession>
<gene>
    <name evidence="4" type="ORF">GWC95_18040</name>
</gene>
<keyword evidence="1" id="KW-0812">Transmembrane</keyword>
<dbReference type="InterPro" id="IPR027417">
    <property type="entry name" value="P-loop_NTPase"/>
</dbReference>
<evidence type="ECO:0000256" key="1">
    <source>
        <dbReference type="SAM" id="Phobius"/>
    </source>
</evidence>
<feature type="transmembrane region" description="Helical" evidence="1">
    <location>
        <begin position="370"/>
        <end position="393"/>
    </location>
</feature>
<feature type="signal peptide" evidence="2">
    <location>
        <begin position="1"/>
        <end position="23"/>
    </location>
</feature>
<dbReference type="Gene3D" id="3.40.50.300">
    <property type="entry name" value="P-loop containing nucleotide triphosphate hydrolases"/>
    <property type="match status" value="1"/>
</dbReference>
<dbReference type="RefSeq" id="WP_161820097.1">
    <property type="nucleotide sequence ID" value="NZ_JAACJS010000015.1"/>
</dbReference>
<keyword evidence="5" id="KW-1185">Reference proteome</keyword>
<keyword evidence="1" id="KW-0472">Membrane</keyword>
<feature type="transmembrane region" description="Helical" evidence="1">
    <location>
        <begin position="413"/>
        <end position="439"/>
    </location>
</feature>
<comment type="caution">
    <text evidence="4">The sequence shown here is derived from an EMBL/GenBank/DDBJ whole genome shotgun (WGS) entry which is preliminary data.</text>
</comment>
<feature type="chain" id="PRO_5045342128" description="KAP NTPase domain-containing protein" evidence="2">
    <location>
        <begin position="24"/>
        <end position="602"/>
    </location>
</feature>
<dbReference type="PANTHER" id="PTHR22674:SF6">
    <property type="entry name" value="NTPASE KAP FAMILY P-LOOP DOMAIN-CONTAINING PROTEIN 1"/>
    <property type="match status" value="1"/>
</dbReference>
<keyword evidence="2" id="KW-0732">Signal</keyword>
<dbReference type="Proteomes" id="UP000753802">
    <property type="component" value="Unassembled WGS sequence"/>
</dbReference>
<reference evidence="4 5" key="1">
    <citation type="submission" date="2020-01" db="EMBL/GenBank/DDBJ databases">
        <title>Genome analysis.</title>
        <authorList>
            <person name="Wu S."/>
            <person name="Wang G."/>
        </authorList>
    </citation>
    <scope>NUCLEOTIDE SEQUENCE [LARGE SCALE GENOMIC DNA]</scope>
    <source>
        <strain evidence="4 5">SYL130</strain>
    </source>
</reference>
<feature type="transmembrane region" description="Helical" evidence="1">
    <location>
        <begin position="198"/>
        <end position="216"/>
    </location>
</feature>
<evidence type="ECO:0000313" key="4">
    <source>
        <dbReference type="EMBL" id="NCI51830.1"/>
    </source>
</evidence>
<dbReference type="EMBL" id="JAACJS010000015">
    <property type="protein sequence ID" value="NCI51830.1"/>
    <property type="molecule type" value="Genomic_DNA"/>
</dbReference>
<evidence type="ECO:0000256" key="2">
    <source>
        <dbReference type="SAM" id="SignalP"/>
    </source>
</evidence>
<organism evidence="4 5">
    <name type="scientific">Sediminibacterium roseum</name>
    <dbReference type="NCBI Taxonomy" id="1978412"/>
    <lineage>
        <taxon>Bacteria</taxon>
        <taxon>Pseudomonadati</taxon>
        <taxon>Bacteroidota</taxon>
        <taxon>Chitinophagia</taxon>
        <taxon>Chitinophagales</taxon>
        <taxon>Chitinophagaceae</taxon>
        <taxon>Sediminibacterium</taxon>
    </lineage>
</organism>
<protein>
    <recommendedName>
        <fullName evidence="3">KAP NTPase domain-containing protein</fullName>
    </recommendedName>
</protein>
<dbReference type="InterPro" id="IPR011646">
    <property type="entry name" value="KAP_P-loop"/>
</dbReference>
<dbReference type="PANTHER" id="PTHR22674">
    <property type="entry name" value="NTPASE, KAP FAMILY P-LOOP DOMAIN-CONTAINING 1"/>
    <property type="match status" value="1"/>
</dbReference>
<dbReference type="SUPFAM" id="SSF52540">
    <property type="entry name" value="P-loop containing nucleoside triphosphate hydrolases"/>
    <property type="match status" value="1"/>
</dbReference>
<sequence length="602" mass="68659">MKQLKKIPLLLVLLCCGAFGLQAQERFVPFPQFFYGNYIFNYNEVSPDDSDGYVGVMGRYIYNSERTIAASIGNTTGTHQWKRTFVNPSCHYEQLLQSRQQHGADFYFFSDTLPYYEYMSGSLEDSASLPLDSIRNAYGIAGLFPVNDTLMYAMIDNGDHGVYQKSFYIAKKKGRAGWQTVPVVVRENGHRPWLRNSILWVAGSLLYLAVMLFILFRRKAKLIRMIQEGGQEVQDLKLRADRPLDKNQLAEGDMKQAITAIADVIANRNTPLPMTIAINGAWGSGKSSIMNCIRQMLEENKDQRFITTWFNAWHQESESSLLNAFLLKVIRRCEQPFFRKNIWDSFFASVKFRTRLATTRFVKQPGYRKILTGFTVVLFAAVILDLCVSLYYMNPKHEWRAADLHLLGHTIDWRNLFSITNVTTSVITVLLPIVSFFFLQSEKSPTLGAFANIIYKKNFALDAEKKVPDMREKFRTEYWEIMGALGDKTLIVFIDDLDRVGGKKIFEMLEALNFISDVTSKPDDSQQESFRAVFVLGLYVDQVAENLGSYLIDSKETIASSYNNDPSKLGLQYLEKMIQLNVPVPLSPNDISEPTDAPKNAS</sequence>
<name>A0ABX0A3P1_9BACT</name>
<evidence type="ECO:0000259" key="3">
    <source>
        <dbReference type="Pfam" id="PF07693"/>
    </source>
</evidence>
<proteinExistence type="predicted"/>
<dbReference type="InterPro" id="IPR052754">
    <property type="entry name" value="NTPase_KAP_P-loop"/>
</dbReference>
<keyword evidence="1" id="KW-1133">Transmembrane helix</keyword>
<evidence type="ECO:0000313" key="5">
    <source>
        <dbReference type="Proteomes" id="UP000753802"/>
    </source>
</evidence>
<feature type="domain" description="KAP NTPase" evidence="3">
    <location>
        <begin position="257"/>
        <end position="587"/>
    </location>
</feature>